<comment type="caution">
    <text evidence="1">The sequence shown here is derived from an EMBL/GenBank/DDBJ whole genome shotgun (WGS) entry which is preliminary data.</text>
</comment>
<accession>A0ACC0MSR2</accession>
<dbReference type="EMBL" id="CM046395">
    <property type="protein sequence ID" value="KAI8543507.1"/>
    <property type="molecule type" value="Genomic_DNA"/>
</dbReference>
<dbReference type="Proteomes" id="UP001062846">
    <property type="component" value="Chromosome 8"/>
</dbReference>
<proteinExistence type="predicted"/>
<evidence type="ECO:0000313" key="1">
    <source>
        <dbReference type="EMBL" id="KAI8543507.1"/>
    </source>
</evidence>
<sequence length="504" mass="56479">MDFSSSIACLVLTLILLLLLYSSIFQRTKTSHAKLPPGPKPIPVLGNLLNLDNKPHKSLARLAKIHGPVMTLKLGSVTTIVISSPTAAKEVLQKHDVSFSSRTIPDAVRTHNHHELRMPWIPVSPLWRSLRKICNSHMFASQSLVARQNIRSLKIRQLLSFVRESCDNGVAIDIGKAAFSTTLNMLSNAIFSVDMIDPSSSSANEFKELVWNMMEELGKSNLADYFPALKMIDPQGRRRRLTGYAGKMIGVFDELIKTRLLTRKTEVGSDETEDLLDTLLGIEGSSHEIDRRHTEHLILDLFVAGTDTTSNTLEWAMAELLHNLTILSKAREEMDQIIGKGRPVEELHLTRLPYLHAIIKETFRLHPPTPLLLPRKAEEDVDLCGFRVPKGAQVLVNAWAIGRDPGTWENPELFWPERFLGSDVDVKGQDFELIPFGAGRRICPAVSLANRMLQLMLASLVHSFEWKLEDGIGAEDVDMEDESGITLRKAQRLHAIPVHRINCC</sequence>
<reference evidence="1" key="1">
    <citation type="submission" date="2022-02" db="EMBL/GenBank/DDBJ databases">
        <title>Plant Genome Project.</title>
        <authorList>
            <person name="Zhang R.-G."/>
        </authorList>
    </citation>
    <scope>NUCLEOTIDE SEQUENCE</scope>
    <source>
        <strain evidence="1">AT1</strain>
    </source>
</reference>
<evidence type="ECO:0000313" key="2">
    <source>
        <dbReference type="Proteomes" id="UP001062846"/>
    </source>
</evidence>
<gene>
    <name evidence="1" type="ORF">RHMOL_Rhmol08G0223700</name>
</gene>
<name>A0ACC0MSR2_RHOML</name>
<keyword evidence="2" id="KW-1185">Reference proteome</keyword>
<protein>
    <submittedName>
        <fullName evidence="1">Uncharacterized protein</fullName>
    </submittedName>
</protein>
<organism evidence="1 2">
    <name type="scientific">Rhododendron molle</name>
    <name type="common">Chinese azalea</name>
    <name type="synonym">Azalea mollis</name>
    <dbReference type="NCBI Taxonomy" id="49168"/>
    <lineage>
        <taxon>Eukaryota</taxon>
        <taxon>Viridiplantae</taxon>
        <taxon>Streptophyta</taxon>
        <taxon>Embryophyta</taxon>
        <taxon>Tracheophyta</taxon>
        <taxon>Spermatophyta</taxon>
        <taxon>Magnoliopsida</taxon>
        <taxon>eudicotyledons</taxon>
        <taxon>Gunneridae</taxon>
        <taxon>Pentapetalae</taxon>
        <taxon>asterids</taxon>
        <taxon>Ericales</taxon>
        <taxon>Ericaceae</taxon>
        <taxon>Ericoideae</taxon>
        <taxon>Rhodoreae</taxon>
        <taxon>Rhododendron</taxon>
    </lineage>
</organism>